<evidence type="ECO:0000313" key="2">
    <source>
        <dbReference type="EMBL" id="KAK7197436.1"/>
    </source>
</evidence>
<dbReference type="AlphaFoldDB" id="A0AAW0EVA6"/>
<reference evidence="2 3" key="1">
    <citation type="journal article" date="2021" name="MBio">
        <title>A New Model Trypanosomatid, Novymonas esmeraldas: Genomic Perception of Its 'Candidatus Pandoraea novymonadis' Endosymbiont.</title>
        <authorList>
            <person name="Zakharova A."/>
            <person name="Saura A."/>
            <person name="Butenko A."/>
            <person name="Podesvova L."/>
            <person name="Warmusova S."/>
            <person name="Kostygov A.Y."/>
            <person name="Nenarokova A."/>
            <person name="Lukes J."/>
            <person name="Opperdoes F.R."/>
            <person name="Yurchenko V."/>
        </authorList>
    </citation>
    <scope>NUCLEOTIDE SEQUENCE [LARGE SCALE GENOMIC DNA]</scope>
    <source>
        <strain evidence="2 3">E262AT.01</strain>
    </source>
</reference>
<evidence type="ECO:0000313" key="3">
    <source>
        <dbReference type="Proteomes" id="UP001430356"/>
    </source>
</evidence>
<comment type="caution">
    <text evidence="2">The sequence shown here is derived from an EMBL/GenBank/DDBJ whole genome shotgun (WGS) entry which is preliminary data.</text>
</comment>
<feature type="domain" description="NADH-ubiquinone oxidoreductase 21kDa subunit N-terminal" evidence="1">
    <location>
        <begin position="83"/>
        <end position="163"/>
    </location>
</feature>
<keyword evidence="3" id="KW-1185">Reference proteome</keyword>
<name>A0AAW0EVA6_9TRYP</name>
<proteinExistence type="predicted"/>
<dbReference type="EMBL" id="JAECZO010000106">
    <property type="protein sequence ID" value="KAK7197436.1"/>
    <property type="molecule type" value="Genomic_DNA"/>
</dbReference>
<evidence type="ECO:0000259" key="1">
    <source>
        <dbReference type="Pfam" id="PF10785"/>
    </source>
</evidence>
<dbReference type="Proteomes" id="UP001430356">
    <property type="component" value="Unassembled WGS sequence"/>
</dbReference>
<dbReference type="Pfam" id="PF10785">
    <property type="entry name" value="NADH-u_ox-rdase"/>
    <property type="match status" value="1"/>
</dbReference>
<dbReference type="InterPro" id="IPR019721">
    <property type="entry name" value="NADH-UbQ_OxRdtase_su21_N"/>
</dbReference>
<organism evidence="2 3">
    <name type="scientific">Novymonas esmeraldas</name>
    <dbReference type="NCBI Taxonomy" id="1808958"/>
    <lineage>
        <taxon>Eukaryota</taxon>
        <taxon>Discoba</taxon>
        <taxon>Euglenozoa</taxon>
        <taxon>Kinetoplastea</taxon>
        <taxon>Metakinetoplastina</taxon>
        <taxon>Trypanosomatida</taxon>
        <taxon>Trypanosomatidae</taxon>
        <taxon>Novymonas</taxon>
    </lineage>
</organism>
<accession>A0AAW0EVA6</accession>
<sequence length="297" mass="34613">MATAQELGAGGIDGAGKPIFVATEHTRFSAREDRELSDQEQLAWKSFQLWRTSLSIERRDSVYQTITNGDYTNFNLTRHIMGTPYPVIDNTPSILNTAAGVRMYEHGISFLVAYSYSMWVRSKASLRHVHLHRATRMSVSFGTFMFTDLCFWYRSMFRLSGFLPNDYECRKFGVMESQERLEQKKEMWEKYSAYKREWCRRFDYHVYGIRPGETLSLFSACWLPAWGTSYGTVTDYPLRKNPYFLSATPLRDMYTEYSFTIEPPRSANSPLPHARPEVLYTFRGPRVASDSNKPWMV</sequence>
<protein>
    <submittedName>
        <fullName evidence="2">NADH-ubiquinone oxidoreductase complex I, 21 kDa subunit</fullName>
    </submittedName>
</protein>
<gene>
    <name evidence="2" type="ORF">NESM_000692200</name>
</gene>